<sequence>MHDAGRIAAGPRGCCWGLCSYKREASGGRVRAGEGTGEEVAVMYEAHQRLGNSHTGKGADGLSRSRPLPRMETVFSGCQYVLGAGSVRRRRAQGKDRGLEWRGDGDEERAQGGGSSGLSDSGHYSPARQSTAATSPPAHRDQAC</sequence>
<gene>
    <name evidence="2" type="ORF">E2C01_011007</name>
</gene>
<reference evidence="2 3" key="1">
    <citation type="submission" date="2019-05" db="EMBL/GenBank/DDBJ databases">
        <title>Another draft genome of Portunus trituberculatus and its Hox gene families provides insights of decapod evolution.</title>
        <authorList>
            <person name="Jeong J.-H."/>
            <person name="Song I."/>
            <person name="Kim S."/>
            <person name="Choi T."/>
            <person name="Kim D."/>
            <person name="Ryu S."/>
            <person name="Kim W."/>
        </authorList>
    </citation>
    <scope>NUCLEOTIDE SEQUENCE [LARGE SCALE GENOMIC DNA]</scope>
    <source>
        <tissue evidence="2">Muscle</tissue>
    </source>
</reference>
<accession>A0A5B7D9Z5</accession>
<comment type="caution">
    <text evidence="2">The sequence shown here is derived from an EMBL/GenBank/DDBJ whole genome shotgun (WGS) entry which is preliminary data.</text>
</comment>
<feature type="region of interest" description="Disordered" evidence="1">
    <location>
        <begin position="86"/>
        <end position="144"/>
    </location>
</feature>
<protein>
    <submittedName>
        <fullName evidence="2">Uncharacterized protein</fullName>
    </submittedName>
</protein>
<feature type="compositionally biased region" description="Basic and acidic residues" evidence="1">
    <location>
        <begin position="93"/>
        <end position="110"/>
    </location>
</feature>
<feature type="region of interest" description="Disordered" evidence="1">
    <location>
        <begin position="48"/>
        <end position="67"/>
    </location>
</feature>
<proteinExistence type="predicted"/>
<evidence type="ECO:0000256" key="1">
    <source>
        <dbReference type="SAM" id="MobiDB-lite"/>
    </source>
</evidence>
<evidence type="ECO:0000313" key="2">
    <source>
        <dbReference type="EMBL" id="MPC18131.1"/>
    </source>
</evidence>
<dbReference type="EMBL" id="VSRR010000650">
    <property type="protein sequence ID" value="MPC18131.1"/>
    <property type="molecule type" value="Genomic_DNA"/>
</dbReference>
<name>A0A5B7D9Z5_PORTR</name>
<organism evidence="2 3">
    <name type="scientific">Portunus trituberculatus</name>
    <name type="common">Swimming crab</name>
    <name type="synonym">Neptunus trituberculatus</name>
    <dbReference type="NCBI Taxonomy" id="210409"/>
    <lineage>
        <taxon>Eukaryota</taxon>
        <taxon>Metazoa</taxon>
        <taxon>Ecdysozoa</taxon>
        <taxon>Arthropoda</taxon>
        <taxon>Crustacea</taxon>
        <taxon>Multicrustacea</taxon>
        <taxon>Malacostraca</taxon>
        <taxon>Eumalacostraca</taxon>
        <taxon>Eucarida</taxon>
        <taxon>Decapoda</taxon>
        <taxon>Pleocyemata</taxon>
        <taxon>Brachyura</taxon>
        <taxon>Eubrachyura</taxon>
        <taxon>Portunoidea</taxon>
        <taxon>Portunidae</taxon>
        <taxon>Portuninae</taxon>
        <taxon>Portunus</taxon>
    </lineage>
</organism>
<dbReference type="Proteomes" id="UP000324222">
    <property type="component" value="Unassembled WGS sequence"/>
</dbReference>
<dbReference type="AlphaFoldDB" id="A0A5B7D9Z5"/>
<evidence type="ECO:0000313" key="3">
    <source>
        <dbReference type="Proteomes" id="UP000324222"/>
    </source>
</evidence>
<keyword evidence="3" id="KW-1185">Reference proteome</keyword>